<dbReference type="AlphaFoldDB" id="A0A2S8FZ77"/>
<dbReference type="EMBL" id="PUHY01000005">
    <property type="protein sequence ID" value="PQO37488.1"/>
    <property type="molecule type" value="Genomic_DNA"/>
</dbReference>
<dbReference type="Gene3D" id="3.90.550.10">
    <property type="entry name" value="Spore Coat Polysaccharide Biosynthesis Protein SpsA, Chain A"/>
    <property type="match status" value="1"/>
</dbReference>
<gene>
    <name evidence="1" type="ORF">C5Y83_05970</name>
</gene>
<proteinExistence type="predicted"/>
<protein>
    <submittedName>
        <fullName evidence="1">Uncharacterized protein</fullName>
    </submittedName>
</protein>
<accession>A0A2S8FZ77</accession>
<dbReference type="CDD" id="cd00761">
    <property type="entry name" value="Glyco_tranf_GTA_type"/>
    <property type="match status" value="1"/>
</dbReference>
<dbReference type="InterPro" id="IPR050834">
    <property type="entry name" value="Glycosyltransf_2"/>
</dbReference>
<dbReference type="PANTHER" id="PTHR43685">
    <property type="entry name" value="GLYCOSYLTRANSFERASE"/>
    <property type="match status" value="1"/>
</dbReference>
<evidence type="ECO:0000313" key="2">
    <source>
        <dbReference type="Proteomes" id="UP000238322"/>
    </source>
</evidence>
<organism evidence="1 2">
    <name type="scientific">Blastopirellula marina</name>
    <dbReference type="NCBI Taxonomy" id="124"/>
    <lineage>
        <taxon>Bacteria</taxon>
        <taxon>Pseudomonadati</taxon>
        <taxon>Planctomycetota</taxon>
        <taxon>Planctomycetia</taxon>
        <taxon>Pirellulales</taxon>
        <taxon>Pirellulaceae</taxon>
        <taxon>Blastopirellula</taxon>
    </lineage>
</organism>
<sequence>MDSHVQEMPAFALISVVVPLPDDRGHLLECLQGFTQQQIDVPFEVIVPTSERSPESLASLFEQFPSVRWVHRPGLRVNGLYNAGAEEARGKYLYITESHCVPQPDCLQQIFDYVRQNQLPVACSASDGLPGNHIAAGEQRIFEEDFVRWMGARKCKVAIRGTLIERALWEKAGGFQAEYGHFSEMMIGRKLESLGARVGCAERSVVSHGNQECLKELAAELIEYGEDECRCSHLGAADEQPAASWEWRQREKFLNRFGRLKREQFREWTRQQIRAAAINLFPMSADRRFQYFVHFWHGAIRQGRLKYIAALKRDAIASTHSAAGPTIKTVTATRQAA</sequence>
<dbReference type="InterPro" id="IPR029044">
    <property type="entry name" value="Nucleotide-diphossugar_trans"/>
</dbReference>
<dbReference type="Proteomes" id="UP000238322">
    <property type="component" value="Unassembled WGS sequence"/>
</dbReference>
<evidence type="ECO:0000313" key="1">
    <source>
        <dbReference type="EMBL" id="PQO37488.1"/>
    </source>
</evidence>
<dbReference type="PANTHER" id="PTHR43685:SF3">
    <property type="entry name" value="SLR2126 PROTEIN"/>
    <property type="match status" value="1"/>
</dbReference>
<dbReference type="Pfam" id="PF13641">
    <property type="entry name" value="Glyco_tranf_2_3"/>
    <property type="match status" value="1"/>
</dbReference>
<dbReference type="SUPFAM" id="SSF53448">
    <property type="entry name" value="Nucleotide-diphospho-sugar transferases"/>
    <property type="match status" value="1"/>
</dbReference>
<comment type="caution">
    <text evidence="1">The sequence shown here is derived from an EMBL/GenBank/DDBJ whole genome shotgun (WGS) entry which is preliminary data.</text>
</comment>
<reference evidence="1 2" key="1">
    <citation type="submission" date="2018-02" db="EMBL/GenBank/DDBJ databases">
        <title>Comparative genomes isolates from brazilian mangrove.</title>
        <authorList>
            <person name="Araujo J.E."/>
            <person name="Taketani R.G."/>
            <person name="Silva M.C.P."/>
            <person name="Loureco M.V."/>
            <person name="Andreote F.D."/>
        </authorList>
    </citation>
    <scope>NUCLEOTIDE SEQUENCE [LARGE SCALE GENOMIC DNA]</scope>
    <source>
        <strain evidence="1 2">Hex-1 MGV</strain>
    </source>
</reference>
<name>A0A2S8FZ77_9BACT</name>